<dbReference type="Pfam" id="PF03372">
    <property type="entry name" value="Exo_endo_phos"/>
    <property type="match status" value="1"/>
</dbReference>
<evidence type="ECO:0000259" key="1">
    <source>
        <dbReference type="Pfam" id="PF03372"/>
    </source>
</evidence>
<organism evidence="2">
    <name type="scientific">Streptomyces sp. NBC_00180</name>
    <dbReference type="NCBI Taxonomy" id="2903632"/>
    <lineage>
        <taxon>Bacteria</taxon>
        <taxon>Bacillati</taxon>
        <taxon>Actinomycetota</taxon>
        <taxon>Actinomycetes</taxon>
        <taxon>Kitasatosporales</taxon>
        <taxon>Streptomycetaceae</taxon>
        <taxon>Streptomyces</taxon>
    </lineage>
</organism>
<keyword evidence="2" id="KW-0255">Endonuclease</keyword>
<accession>A0AAU1IEE0</accession>
<sequence length="269" mass="29260">MGDTVEPTSLIKLATWNIGGGILGASHQRGGIPSPDYYASVLRQHAPDVVCLQEAHDYLGRRESQPHYLARRAGYPHVVSFPTSASHLAGDANLALAVLSRFPLGNAVYRQFPNPGLTGTGPDGEAWSLADKGYMITKVDLGGRQVGLINGHCFPLRYFGARATDPGFAGVWDMLTRDMLTLKESGPAVVAVDLNHDPIEDVLNEVLRRDRYINAFANTATAVKGAKRDFVLYEQGMRLLSATVTATESDHAYRQVSLLVECSTSQIHR</sequence>
<dbReference type="SUPFAM" id="SSF56219">
    <property type="entry name" value="DNase I-like"/>
    <property type="match status" value="1"/>
</dbReference>
<dbReference type="AlphaFoldDB" id="A0AAU1IEE0"/>
<dbReference type="InterPro" id="IPR036691">
    <property type="entry name" value="Endo/exonu/phosph_ase_sf"/>
</dbReference>
<dbReference type="GO" id="GO:0004519">
    <property type="term" value="F:endonuclease activity"/>
    <property type="evidence" value="ECO:0007669"/>
    <property type="project" value="UniProtKB-KW"/>
</dbReference>
<dbReference type="Gene3D" id="3.60.10.10">
    <property type="entry name" value="Endonuclease/exonuclease/phosphatase"/>
    <property type="match status" value="1"/>
</dbReference>
<protein>
    <submittedName>
        <fullName evidence="2">Endonuclease/exonuclease/phosphatase family protein</fullName>
    </submittedName>
</protein>
<proteinExistence type="predicted"/>
<keyword evidence="2" id="KW-0540">Nuclease</keyword>
<dbReference type="InterPro" id="IPR005135">
    <property type="entry name" value="Endo/exonuclease/phosphatase"/>
</dbReference>
<evidence type="ECO:0000313" key="2">
    <source>
        <dbReference type="EMBL" id="WTP92135.1"/>
    </source>
</evidence>
<keyword evidence="2" id="KW-0378">Hydrolase</keyword>
<name>A0AAU1IEE0_9ACTN</name>
<gene>
    <name evidence="2" type="ORF">OG477_17410</name>
</gene>
<dbReference type="EMBL" id="CP108140">
    <property type="protein sequence ID" value="WTP92135.1"/>
    <property type="molecule type" value="Genomic_DNA"/>
</dbReference>
<feature type="domain" description="Endonuclease/exonuclease/phosphatase" evidence="1">
    <location>
        <begin position="14"/>
        <end position="251"/>
    </location>
</feature>
<reference evidence="2" key="1">
    <citation type="submission" date="2022-10" db="EMBL/GenBank/DDBJ databases">
        <title>The complete genomes of actinobacterial strains from the NBC collection.</title>
        <authorList>
            <person name="Joergensen T.S."/>
            <person name="Alvarez Arevalo M."/>
            <person name="Sterndorff E.B."/>
            <person name="Faurdal D."/>
            <person name="Vuksanovic O."/>
            <person name="Mourched A.-S."/>
            <person name="Charusanti P."/>
            <person name="Shaw S."/>
            <person name="Blin K."/>
            <person name="Weber T."/>
        </authorList>
    </citation>
    <scope>NUCLEOTIDE SEQUENCE</scope>
    <source>
        <strain evidence="2">NBC 00180</strain>
    </source>
</reference>